<proteinExistence type="predicted"/>
<accession>A0A0M9WCL5</accession>
<organism evidence="1 2">
    <name type="scientific">Penicillium nordicum</name>
    <dbReference type="NCBI Taxonomy" id="229535"/>
    <lineage>
        <taxon>Eukaryota</taxon>
        <taxon>Fungi</taxon>
        <taxon>Dikarya</taxon>
        <taxon>Ascomycota</taxon>
        <taxon>Pezizomycotina</taxon>
        <taxon>Eurotiomycetes</taxon>
        <taxon>Eurotiomycetidae</taxon>
        <taxon>Eurotiales</taxon>
        <taxon>Aspergillaceae</taxon>
        <taxon>Penicillium</taxon>
    </lineage>
</organism>
<sequence length="72" mass="8194">MYLYLITRCQTITRQVPDTSRVALAYLSVPADPLEQTCVCPTPTRKFAVAFKRHIQLRCKIGVRRASENSLP</sequence>
<protein>
    <submittedName>
        <fullName evidence="1">Uncharacterized protein</fullName>
    </submittedName>
</protein>
<dbReference type="AlphaFoldDB" id="A0A0M9WCL5"/>
<name>A0A0M9WCL5_9EURO</name>
<gene>
    <name evidence="1" type="ORF">ACN38_g9371</name>
</gene>
<evidence type="ECO:0000313" key="1">
    <source>
        <dbReference type="EMBL" id="KOS39785.1"/>
    </source>
</evidence>
<comment type="caution">
    <text evidence="1">The sequence shown here is derived from an EMBL/GenBank/DDBJ whole genome shotgun (WGS) entry which is preliminary data.</text>
</comment>
<evidence type="ECO:0000313" key="2">
    <source>
        <dbReference type="Proteomes" id="UP000037696"/>
    </source>
</evidence>
<reference evidence="1 2" key="1">
    <citation type="submission" date="2015-08" db="EMBL/GenBank/DDBJ databases">
        <title>Genome sequencing of Penicillium nordicum.</title>
        <authorList>
            <person name="Nguyen H.D."/>
            <person name="Seifert K.A."/>
        </authorList>
    </citation>
    <scope>NUCLEOTIDE SEQUENCE [LARGE SCALE GENOMIC DNA]</scope>
    <source>
        <strain evidence="1 2">DAOMC 185683</strain>
    </source>
</reference>
<keyword evidence="2" id="KW-1185">Reference proteome</keyword>
<dbReference type="Proteomes" id="UP000037696">
    <property type="component" value="Unassembled WGS sequence"/>
</dbReference>
<dbReference type="EMBL" id="LHQQ01000188">
    <property type="protein sequence ID" value="KOS39785.1"/>
    <property type="molecule type" value="Genomic_DNA"/>
</dbReference>